<keyword evidence="3" id="KW-1185">Reference proteome</keyword>
<evidence type="ECO:0000313" key="3">
    <source>
        <dbReference type="Proteomes" id="UP000187406"/>
    </source>
</evidence>
<sequence>MIIPLDEAMDVICPTKLNLNAPLLSTRHHGGQIGEEMACTNSQGALQNTSERIPFCWELAPGKPKDSPSKHINNIETDTPRPKTPPGRWCPTKVASFDDYGDDDIVAFSGIDDGFDGDVDDDGDDNDDVFSKEIDVLSLTEAIDIVEKKEKHHGLECVKHSECPSPSFIIERFLPDAAALAASSTLNLSKDMNKKLPYSCVSRQVARSYPSPKGCGLQVLFPRRLKHKLCGVKGPVCQGSSIVQPQCGPNQRKHGSSANRPNINSTF</sequence>
<reference evidence="3" key="1">
    <citation type="submission" date="2016-04" db="EMBL/GenBank/DDBJ databases">
        <title>Cephalotus genome sequencing.</title>
        <authorList>
            <person name="Fukushima K."/>
            <person name="Hasebe M."/>
            <person name="Fang X."/>
        </authorList>
    </citation>
    <scope>NUCLEOTIDE SEQUENCE [LARGE SCALE GENOMIC DNA]</scope>
    <source>
        <strain evidence="3">cv. St1</strain>
    </source>
</reference>
<protein>
    <submittedName>
        <fullName evidence="2">DUF688 domain-containing protein</fullName>
    </submittedName>
</protein>
<dbReference type="EMBL" id="BDDD01001118">
    <property type="protein sequence ID" value="GAV73591.1"/>
    <property type="molecule type" value="Genomic_DNA"/>
</dbReference>
<dbReference type="PANTHER" id="PTHR33671:SF1">
    <property type="entry name" value="DUF688 FAMILY PROTEIN"/>
    <property type="match status" value="1"/>
</dbReference>
<name>A0A1Q3C0D5_CEPFO</name>
<dbReference type="InterPro" id="IPR007789">
    <property type="entry name" value="DUF688"/>
</dbReference>
<comment type="caution">
    <text evidence="2">The sequence shown here is derived from an EMBL/GenBank/DDBJ whole genome shotgun (WGS) entry which is preliminary data.</text>
</comment>
<feature type="region of interest" description="Disordered" evidence="1">
    <location>
        <begin position="62"/>
        <end position="88"/>
    </location>
</feature>
<evidence type="ECO:0000313" key="2">
    <source>
        <dbReference type="EMBL" id="GAV73591.1"/>
    </source>
</evidence>
<feature type="compositionally biased region" description="Polar residues" evidence="1">
    <location>
        <begin position="256"/>
        <end position="267"/>
    </location>
</feature>
<accession>A0A1Q3C0D5</accession>
<proteinExistence type="predicted"/>
<dbReference type="Proteomes" id="UP000187406">
    <property type="component" value="Unassembled WGS sequence"/>
</dbReference>
<dbReference type="InParanoid" id="A0A1Q3C0D5"/>
<feature type="region of interest" description="Disordered" evidence="1">
    <location>
        <begin position="247"/>
        <end position="267"/>
    </location>
</feature>
<evidence type="ECO:0000256" key="1">
    <source>
        <dbReference type="SAM" id="MobiDB-lite"/>
    </source>
</evidence>
<dbReference type="AlphaFoldDB" id="A0A1Q3C0D5"/>
<dbReference type="OrthoDB" id="767768at2759"/>
<dbReference type="PANTHER" id="PTHR33671">
    <property type="entry name" value="N-METHYLTRANSFERASE, PUTATIVE (DUF688)-RELATED"/>
    <property type="match status" value="1"/>
</dbReference>
<dbReference type="Pfam" id="PF05097">
    <property type="entry name" value="DUF688"/>
    <property type="match status" value="1"/>
</dbReference>
<dbReference type="FunCoup" id="A0A1Q3C0D5">
    <property type="interactions" value="149"/>
</dbReference>
<gene>
    <name evidence="2" type="ORF">CFOL_v3_17075</name>
</gene>
<organism evidence="2 3">
    <name type="scientific">Cephalotus follicularis</name>
    <name type="common">Albany pitcher plant</name>
    <dbReference type="NCBI Taxonomy" id="3775"/>
    <lineage>
        <taxon>Eukaryota</taxon>
        <taxon>Viridiplantae</taxon>
        <taxon>Streptophyta</taxon>
        <taxon>Embryophyta</taxon>
        <taxon>Tracheophyta</taxon>
        <taxon>Spermatophyta</taxon>
        <taxon>Magnoliopsida</taxon>
        <taxon>eudicotyledons</taxon>
        <taxon>Gunneridae</taxon>
        <taxon>Pentapetalae</taxon>
        <taxon>rosids</taxon>
        <taxon>fabids</taxon>
        <taxon>Oxalidales</taxon>
        <taxon>Cephalotaceae</taxon>
        <taxon>Cephalotus</taxon>
    </lineage>
</organism>